<reference evidence="2" key="1">
    <citation type="submission" date="2021-02" db="EMBL/GenBank/DDBJ databases">
        <title>First Annotated Genome of the Yellow-green Alga Tribonema minus.</title>
        <authorList>
            <person name="Mahan K.M."/>
        </authorList>
    </citation>
    <scope>NUCLEOTIDE SEQUENCE</scope>
    <source>
        <strain evidence="2">UTEX B ZZ1240</strain>
    </source>
</reference>
<dbReference type="EMBL" id="JAFCMP010000014">
    <property type="protein sequence ID" value="KAG5191796.1"/>
    <property type="molecule type" value="Genomic_DNA"/>
</dbReference>
<keyword evidence="1" id="KW-0472">Membrane</keyword>
<feature type="transmembrane region" description="Helical" evidence="1">
    <location>
        <begin position="135"/>
        <end position="155"/>
    </location>
</feature>
<evidence type="ECO:0000313" key="3">
    <source>
        <dbReference type="Proteomes" id="UP000664859"/>
    </source>
</evidence>
<keyword evidence="1" id="KW-0812">Transmembrane</keyword>
<protein>
    <submittedName>
        <fullName evidence="2">Uncharacterized protein</fullName>
    </submittedName>
</protein>
<keyword evidence="1" id="KW-1133">Transmembrane helix</keyword>
<dbReference type="Proteomes" id="UP000664859">
    <property type="component" value="Unassembled WGS sequence"/>
</dbReference>
<dbReference type="AlphaFoldDB" id="A0A835ZDL5"/>
<gene>
    <name evidence="2" type="ORF">JKP88DRAFT_174137</name>
</gene>
<comment type="caution">
    <text evidence="2">The sequence shown here is derived from an EMBL/GenBank/DDBJ whole genome shotgun (WGS) entry which is preliminary data.</text>
</comment>
<feature type="transmembrane region" description="Helical" evidence="1">
    <location>
        <begin position="92"/>
        <end position="114"/>
    </location>
</feature>
<accession>A0A835ZDL5</accession>
<organism evidence="2 3">
    <name type="scientific">Tribonema minus</name>
    <dbReference type="NCBI Taxonomy" id="303371"/>
    <lineage>
        <taxon>Eukaryota</taxon>
        <taxon>Sar</taxon>
        <taxon>Stramenopiles</taxon>
        <taxon>Ochrophyta</taxon>
        <taxon>PX clade</taxon>
        <taxon>Xanthophyceae</taxon>
        <taxon>Tribonematales</taxon>
        <taxon>Tribonemataceae</taxon>
        <taxon>Tribonema</taxon>
    </lineage>
</organism>
<evidence type="ECO:0000313" key="2">
    <source>
        <dbReference type="EMBL" id="KAG5191796.1"/>
    </source>
</evidence>
<proteinExistence type="predicted"/>
<feature type="transmembrane region" description="Helical" evidence="1">
    <location>
        <begin position="161"/>
        <end position="180"/>
    </location>
</feature>
<name>A0A835ZDL5_9STRA</name>
<evidence type="ECO:0000256" key="1">
    <source>
        <dbReference type="SAM" id="Phobius"/>
    </source>
</evidence>
<keyword evidence="3" id="KW-1185">Reference proteome</keyword>
<sequence>MLAWVQRRRSKARTEDAELAPSPDTIGSLYGEQVWGGEPPFGLFYTLTGHGLLHLALLGGLYQYIDTVEWKVLLFWAIPPLLHGWLHGRNPLLWLFLSPQCLAASGLGAGAALSDGLDAHVLGLRVSVWDAAIDALQWLLMVAGGLTLFLAPPPLPPRRAAASYAPAALLLALALALPAWQMRALTRRVVRLVRAAADGLDARWSGMKVLAQVRRQRQSARARCRCGGGRSRRVQ</sequence>